<feature type="transmembrane region" description="Helical" evidence="7">
    <location>
        <begin position="43"/>
        <end position="64"/>
    </location>
</feature>
<evidence type="ECO:0000256" key="7">
    <source>
        <dbReference type="SAM" id="Phobius"/>
    </source>
</evidence>
<proteinExistence type="inferred from homology"/>
<feature type="domain" description="Acyltransferase 3" evidence="8">
    <location>
        <begin position="13"/>
        <end position="310"/>
    </location>
</feature>
<feature type="transmembrane region" description="Helical" evidence="7">
    <location>
        <begin position="228"/>
        <end position="248"/>
    </location>
</feature>
<feature type="transmembrane region" description="Helical" evidence="7">
    <location>
        <begin position="85"/>
        <end position="103"/>
    </location>
</feature>
<comment type="subcellular location">
    <subcellularLocation>
        <location evidence="1">Cell membrane</location>
        <topology evidence="1">Multi-pass membrane protein</topology>
    </subcellularLocation>
</comment>
<dbReference type="PANTHER" id="PTHR40074:SF2">
    <property type="entry name" value="O-ACETYLTRANSFERASE WECH"/>
    <property type="match status" value="1"/>
</dbReference>
<organism evidence="9 10">
    <name type="scientific">Hymenobacter nivis</name>
    <dbReference type="NCBI Taxonomy" id="1850093"/>
    <lineage>
        <taxon>Bacteria</taxon>
        <taxon>Pseudomonadati</taxon>
        <taxon>Bacteroidota</taxon>
        <taxon>Cytophagia</taxon>
        <taxon>Cytophagales</taxon>
        <taxon>Hymenobacteraceae</taxon>
        <taxon>Hymenobacter</taxon>
    </lineage>
</organism>
<dbReference type="OrthoDB" id="9810469at2"/>
<dbReference type="GO" id="GO:0016413">
    <property type="term" value="F:O-acetyltransferase activity"/>
    <property type="evidence" value="ECO:0007669"/>
    <property type="project" value="TreeGrafter"/>
</dbReference>
<dbReference type="GO" id="GO:0009246">
    <property type="term" value="P:enterobacterial common antigen biosynthetic process"/>
    <property type="evidence" value="ECO:0007669"/>
    <property type="project" value="TreeGrafter"/>
</dbReference>
<feature type="transmembrane region" description="Helical" evidence="7">
    <location>
        <begin position="174"/>
        <end position="191"/>
    </location>
</feature>
<keyword evidence="4 7" id="KW-0812">Transmembrane</keyword>
<reference evidence="10" key="1">
    <citation type="submission" date="2018-04" db="EMBL/GenBank/DDBJ databases">
        <title>Complete genome of Antarctic heterotrophic bacterium Hymenobacter nivis.</title>
        <authorList>
            <person name="Terashima M."/>
        </authorList>
    </citation>
    <scope>NUCLEOTIDE SEQUENCE [LARGE SCALE GENOMIC DNA]</scope>
    <source>
        <strain evidence="10">NBRC 111535</strain>
    </source>
</reference>
<dbReference type="KEGG" id="hnv:DDQ68_01230"/>
<feature type="transmembrane region" description="Helical" evidence="7">
    <location>
        <begin position="203"/>
        <end position="222"/>
    </location>
</feature>
<evidence type="ECO:0000256" key="3">
    <source>
        <dbReference type="ARBA" id="ARBA00022475"/>
    </source>
</evidence>
<evidence type="ECO:0000256" key="4">
    <source>
        <dbReference type="ARBA" id="ARBA00022692"/>
    </source>
</evidence>
<keyword evidence="10" id="KW-1185">Reference proteome</keyword>
<feature type="transmembrane region" description="Helical" evidence="7">
    <location>
        <begin position="255"/>
        <end position="274"/>
    </location>
</feature>
<evidence type="ECO:0000313" key="10">
    <source>
        <dbReference type="Proteomes" id="UP000245999"/>
    </source>
</evidence>
<protein>
    <recommendedName>
        <fullName evidence="8">Acyltransferase 3 domain-containing protein</fullName>
    </recommendedName>
</protein>
<gene>
    <name evidence="9" type="ORF">DDQ68_01230</name>
</gene>
<keyword evidence="3" id="KW-1003">Cell membrane</keyword>
<dbReference type="AlphaFoldDB" id="A0A2Z3GSA9"/>
<feature type="transmembrane region" description="Helical" evidence="7">
    <location>
        <begin position="294"/>
        <end position="313"/>
    </location>
</feature>
<evidence type="ECO:0000256" key="1">
    <source>
        <dbReference type="ARBA" id="ARBA00004651"/>
    </source>
</evidence>
<dbReference type="Proteomes" id="UP000245999">
    <property type="component" value="Chromosome"/>
</dbReference>
<keyword evidence="5 7" id="KW-1133">Transmembrane helix</keyword>
<dbReference type="PANTHER" id="PTHR40074">
    <property type="entry name" value="O-ACETYLTRANSFERASE WECH"/>
    <property type="match status" value="1"/>
</dbReference>
<evidence type="ECO:0000256" key="6">
    <source>
        <dbReference type="ARBA" id="ARBA00023136"/>
    </source>
</evidence>
<dbReference type="EMBL" id="CP029145">
    <property type="protein sequence ID" value="AWM31530.1"/>
    <property type="molecule type" value="Genomic_DNA"/>
</dbReference>
<evidence type="ECO:0000259" key="8">
    <source>
        <dbReference type="Pfam" id="PF01757"/>
    </source>
</evidence>
<feature type="transmembrane region" description="Helical" evidence="7">
    <location>
        <begin position="12"/>
        <end position="31"/>
    </location>
</feature>
<dbReference type="InterPro" id="IPR002656">
    <property type="entry name" value="Acyl_transf_3_dom"/>
</dbReference>
<evidence type="ECO:0000313" key="9">
    <source>
        <dbReference type="EMBL" id="AWM31530.1"/>
    </source>
</evidence>
<dbReference type="GO" id="GO:0005886">
    <property type="term" value="C:plasma membrane"/>
    <property type="evidence" value="ECO:0007669"/>
    <property type="project" value="UniProtKB-SubCell"/>
</dbReference>
<evidence type="ECO:0000256" key="2">
    <source>
        <dbReference type="ARBA" id="ARBA00007400"/>
    </source>
</evidence>
<dbReference type="Pfam" id="PF01757">
    <property type="entry name" value="Acyl_transf_3"/>
    <property type="match status" value="1"/>
</dbReference>
<name>A0A2Z3GSA9_9BACT</name>
<feature type="transmembrane region" description="Helical" evidence="7">
    <location>
        <begin position="123"/>
        <end position="143"/>
    </location>
</feature>
<evidence type="ECO:0000256" key="5">
    <source>
        <dbReference type="ARBA" id="ARBA00022989"/>
    </source>
</evidence>
<sequence length="327" mass="36112">MQPKVLPNQRNSTIDMFRLLACFGVVAIHVHSSTAAAENTGRFLSLFCVSFFFITALTYFVANLNESADVNGIALKIWKRIGRPLLAWSVIYAGLLLAKNILTHGNRTFDLVKIFLYADSAEHLYYLPQLIVMQVIALSVFLLINNTKHLLAVGLFAGALGYLAWGSWHDCYGITDYRAIAVYVATAFGFARVLKSPGRDWRYLVLGLVLAGLAVSGLLVVYPEPARSFVLVLPIGGLGLLLIALSLPSLVVPKWLATLAATTYGVYLSHVLFLEALEFLLEKKHYTLQYNLPAKLLVTTLIFAISVVFTLVARRIPLLRALLLGEK</sequence>
<comment type="similarity">
    <text evidence="2">Belongs to the acyltransferase 3 family.</text>
</comment>
<accession>A0A2Z3GSA9</accession>
<feature type="transmembrane region" description="Helical" evidence="7">
    <location>
        <begin position="150"/>
        <end position="168"/>
    </location>
</feature>
<keyword evidence="6 7" id="KW-0472">Membrane</keyword>